<sequence>MKPAGLLPAGLLHYLEIEVIRVRTYSSIFI</sequence>
<comment type="caution">
    <text evidence="1">The sequence shown here is derived from an EMBL/GenBank/DDBJ whole genome shotgun (WGS) entry which is preliminary data.</text>
</comment>
<accession>A0A4V3GWY9</accession>
<name>A0A4V3GWY9_9BACI</name>
<gene>
    <name evidence="1" type="ORF">DFO72_102325</name>
</gene>
<organism evidence="1 2">
    <name type="scientific">Cytobacillus oceanisediminis</name>
    <dbReference type="NCBI Taxonomy" id="665099"/>
    <lineage>
        <taxon>Bacteria</taxon>
        <taxon>Bacillati</taxon>
        <taxon>Bacillota</taxon>
        <taxon>Bacilli</taxon>
        <taxon>Bacillales</taxon>
        <taxon>Bacillaceae</taxon>
        <taxon>Cytobacillus</taxon>
    </lineage>
</organism>
<protein>
    <submittedName>
        <fullName evidence="1">Uncharacterized protein</fullName>
    </submittedName>
</protein>
<dbReference type="Proteomes" id="UP000295513">
    <property type="component" value="Unassembled WGS sequence"/>
</dbReference>
<proteinExistence type="predicted"/>
<dbReference type="EMBL" id="SOEE01000002">
    <property type="protein sequence ID" value="TDX45849.1"/>
    <property type="molecule type" value="Genomic_DNA"/>
</dbReference>
<reference evidence="1 2" key="1">
    <citation type="submission" date="2019-03" db="EMBL/GenBank/DDBJ databases">
        <title>Freshwater and sediment microbial communities from various areas in North America, analyzing microbe dynamics in response to fracking.</title>
        <authorList>
            <person name="Lamendella R."/>
        </authorList>
    </citation>
    <scope>NUCLEOTIDE SEQUENCE [LARGE SCALE GENOMIC DNA]</scope>
    <source>
        <strain evidence="1 2">13_TX</strain>
    </source>
</reference>
<evidence type="ECO:0000313" key="2">
    <source>
        <dbReference type="Proteomes" id="UP000295513"/>
    </source>
</evidence>
<dbReference type="AlphaFoldDB" id="A0A4V3GWY9"/>
<evidence type="ECO:0000313" key="1">
    <source>
        <dbReference type="EMBL" id="TDX45849.1"/>
    </source>
</evidence>